<dbReference type="InterPro" id="IPR036188">
    <property type="entry name" value="FAD/NAD-bd_sf"/>
</dbReference>
<dbReference type="Gene3D" id="3.50.50.60">
    <property type="entry name" value="FAD/NAD(P)-binding domain"/>
    <property type="match status" value="1"/>
</dbReference>
<feature type="domain" description="FAD-dependent urate hydroxylase HpyO/Asp monooxygenase CreE-like FAD/NAD(P)-binding" evidence="2">
    <location>
        <begin position="11"/>
        <end position="164"/>
    </location>
</feature>
<comment type="caution">
    <text evidence="3">The sequence shown here is derived from an EMBL/GenBank/DDBJ whole genome shotgun (WGS) entry which is preliminary data.</text>
</comment>
<proteinExistence type="predicted"/>
<evidence type="ECO:0000313" key="3">
    <source>
        <dbReference type="EMBL" id="RYC10989.1"/>
    </source>
</evidence>
<dbReference type="InterPro" id="IPR038732">
    <property type="entry name" value="HpyO/CreE_NAD-binding"/>
</dbReference>
<gene>
    <name evidence="3" type="ORF">EUU22_15690</name>
</gene>
<sequence>MPSYARLPVVAIIGGGFTGAAIALHLALRSRAGREARIVVFEPREKLGKGLAYDTDEPANRINVPASKMSLFPDDPESFARWIAETDALAGDETAFAADGQPFPRRHVFGDYVHAMLTPDLSSGAIEHRRTRVTGLARANGRWRVSAADGPSLEADFVVLAASHPETAPPRVLSPLAGNPHYITDPTAPGALDGIGRNDRVLIIGNGLTSADVVAALSERGHVGHIVSVSRRGLRSRGHPPVASEPFGDFLTAPAATASQLLFRIRRTLREARRVGLGWHPVLDAVRAQGQQIWQALPVPERRRLARHTRPYWDAHRFRIAPQVERVLDDAIRAARLEVLAGSLASASVAGAALDVTVKLRERGEYRELTVDTVVVTTGPAHGGILKSQPFLTELETRGVLALCPTGLGLLCDRRSRALDADGKVVPGLFIGGPLARGTFGELMGLPQVTDHAVFVADQLGTALETLAADRRKERGPAG</sequence>
<dbReference type="Proteomes" id="UP000291088">
    <property type="component" value="Unassembled WGS sequence"/>
</dbReference>
<dbReference type="SUPFAM" id="SSF51905">
    <property type="entry name" value="FAD/NAD(P)-binding domain"/>
    <property type="match status" value="2"/>
</dbReference>
<dbReference type="GO" id="GO:0016787">
    <property type="term" value="F:hydrolase activity"/>
    <property type="evidence" value="ECO:0007669"/>
    <property type="project" value="UniProtKB-KW"/>
</dbReference>
<feature type="transmembrane region" description="Helical" evidence="1">
    <location>
        <begin position="6"/>
        <end position="28"/>
    </location>
</feature>
<accession>A0A4Q2T2S3</accession>
<dbReference type="PANTHER" id="PTHR40254:SF1">
    <property type="entry name" value="BLR0577 PROTEIN"/>
    <property type="match status" value="1"/>
</dbReference>
<evidence type="ECO:0000259" key="2">
    <source>
        <dbReference type="Pfam" id="PF13454"/>
    </source>
</evidence>
<keyword evidence="1" id="KW-0472">Membrane</keyword>
<dbReference type="OrthoDB" id="101972at2"/>
<keyword evidence="1" id="KW-0812">Transmembrane</keyword>
<dbReference type="RefSeq" id="WP_129332924.1">
    <property type="nucleotide sequence ID" value="NZ_SDVB01000248.1"/>
</dbReference>
<name>A0A4Q2T2S3_9HYPH</name>
<dbReference type="EMBL" id="SDVB01000248">
    <property type="protein sequence ID" value="RYC10989.1"/>
    <property type="molecule type" value="Genomic_DNA"/>
</dbReference>
<dbReference type="AlphaFoldDB" id="A0A4Q2T2S3"/>
<dbReference type="PANTHER" id="PTHR40254">
    <property type="entry name" value="BLR0577 PROTEIN"/>
    <property type="match status" value="1"/>
</dbReference>
<keyword evidence="1" id="KW-1133">Transmembrane helix</keyword>
<evidence type="ECO:0000313" key="4">
    <source>
        <dbReference type="Proteomes" id="UP000291088"/>
    </source>
</evidence>
<keyword evidence="3" id="KW-0378">Hydrolase</keyword>
<evidence type="ECO:0000256" key="1">
    <source>
        <dbReference type="SAM" id="Phobius"/>
    </source>
</evidence>
<keyword evidence="4" id="KW-1185">Reference proteome</keyword>
<dbReference type="InterPro" id="IPR052189">
    <property type="entry name" value="L-asp_N-monooxygenase_NS-form"/>
</dbReference>
<dbReference type="Pfam" id="PF13454">
    <property type="entry name" value="NAD_binding_9"/>
    <property type="match status" value="1"/>
</dbReference>
<organism evidence="3 4">
    <name type="scientific">Ciceribacter ferrooxidans</name>
    <dbReference type="NCBI Taxonomy" id="2509717"/>
    <lineage>
        <taxon>Bacteria</taxon>
        <taxon>Pseudomonadati</taxon>
        <taxon>Pseudomonadota</taxon>
        <taxon>Alphaproteobacteria</taxon>
        <taxon>Hyphomicrobiales</taxon>
        <taxon>Rhizobiaceae</taxon>
        <taxon>Ciceribacter</taxon>
    </lineage>
</organism>
<reference evidence="3 4" key="1">
    <citation type="submission" date="2019-01" db="EMBL/GenBank/DDBJ databases">
        <authorList>
            <person name="Deng T."/>
        </authorList>
    </citation>
    <scope>NUCLEOTIDE SEQUENCE [LARGE SCALE GENOMIC DNA]</scope>
    <source>
        <strain evidence="3 4">F8825</strain>
    </source>
</reference>
<protein>
    <submittedName>
        <fullName evidence="3">Hydroxyacylglutathione hydrolase</fullName>
    </submittedName>
</protein>